<dbReference type="EMBL" id="JAURUE010000001">
    <property type="protein sequence ID" value="MDP9610907.1"/>
    <property type="molecule type" value="Genomic_DNA"/>
</dbReference>
<accession>A0ABT9KR32</accession>
<feature type="compositionally biased region" description="Polar residues" evidence="1">
    <location>
        <begin position="1"/>
        <end position="21"/>
    </location>
</feature>
<keyword evidence="3" id="KW-1185">Reference proteome</keyword>
<evidence type="ECO:0000313" key="3">
    <source>
        <dbReference type="Proteomes" id="UP001234880"/>
    </source>
</evidence>
<name>A0ABT9KR32_9ACTN</name>
<evidence type="ECO:0000313" key="2">
    <source>
        <dbReference type="EMBL" id="MDP9610907.1"/>
    </source>
</evidence>
<proteinExistence type="predicted"/>
<dbReference type="Proteomes" id="UP001234880">
    <property type="component" value="Unassembled WGS sequence"/>
</dbReference>
<organism evidence="2 3">
    <name type="scientific">Streptomyces demainii</name>
    <dbReference type="NCBI Taxonomy" id="588122"/>
    <lineage>
        <taxon>Bacteria</taxon>
        <taxon>Bacillati</taxon>
        <taxon>Actinomycetota</taxon>
        <taxon>Actinomycetes</taxon>
        <taxon>Kitasatosporales</taxon>
        <taxon>Streptomycetaceae</taxon>
        <taxon>Streptomyces</taxon>
    </lineage>
</organism>
<reference evidence="2 3" key="1">
    <citation type="submission" date="2023-07" db="EMBL/GenBank/DDBJ databases">
        <title>Sequencing the genomes of 1000 actinobacteria strains.</title>
        <authorList>
            <person name="Klenk H.-P."/>
        </authorList>
    </citation>
    <scope>NUCLEOTIDE SEQUENCE [LARGE SCALE GENOMIC DNA]</scope>
    <source>
        <strain evidence="2 3">DSM 41600</strain>
    </source>
</reference>
<feature type="region of interest" description="Disordered" evidence="1">
    <location>
        <begin position="1"/>
        <end position="66"/>
    </location>
</feature>
<sequence>MSVSSRTSQRVPTPTLANYRSKTPEEESGAHRGMWHSLSSSYRNPPTRRTTVTSVTGRAAAGPGRVLDAARAALTDGQRSSG</sequence>
<feature type="compositionally biased region" description="Low complexity" evidence="1">
    <location>
        <begin position="47"/>
        <end position="62"/>
    </location>
</feature>
<evidence type="ECO:0000256" key="1">
    <source>
        <dbReference type="SAM" id="MobiDB-lite"/>
    </source>
</evidence>
<protein>
    <recommendedName>
        <fullName evidence="4">FXSXX-COOH protein</fullName>
    </recommendedName>
</protein>
<gene>
    <name evidence="2" type="ORF">JOF35_003184</name>
</gene>
<evidence type="ECO:0008006" key="4">
    <source>
        <dbReference type="Google" id="ProtNLM"/>
    </source>
</evidence>
<comment type="caution">
    <text evidence="2">The sequence shown here is derived from an EMBL/GenBank/DDBJ whole genome shotgun (WGS) entry which is preliminary data.</text>
</comment>